<dbReference type="Proteomes" id="UP000193811">
    <property type="component" value="Unassembled WGS sequence"/>
</dbReference>
<feature type="compositionally biased region" description="Low complexity" evidence="1">
    <location>
        <begin position="217"/>
        <end position="233"/>
    </location>
</feature>
<organism evidence="3 4">
    <name type="scientific">Mycolicibacterium conceptionense</name>
    <dbReference type="NCBI Taxonomy" id="451644"/>
    <lineage>
        <taxon>Bacteria</taxon>
        <taxon>Bacillati</taxon>
        <taxon>Actinomycetota</taxon>
        <taxon>Actinomycetes</taxon>
        <taxon>Mycobacteriales</taxon>
        <taxon>Mycobacteriaceae</taxon>
        <taxon>Mycolicibacterium</taxon>
    </lineage>
</organism>
<dbReference type="EMBL" id="LQOP01000028">
    <property type="protein sequence ID" value="ORV22077.1"/>
    <property type="molecule type" value="Genomic_DNA"/>
</dbReference>
<gene>
    <name evidence="3" type="ORF">AWB98_25070</name>
</gene>
<feature type="region of interest" description="Disordered" evidence="1">
    <location>
        <begin position="207"/>
        <end position="240"/>
    </location>
</feature>
<reference evidence="3 4" key="1">
    <citation type="submission" date="2016-01" db="EMBL/GenBank/DDBJ databases">
        <title>The new phylogeny of the genus Mycobacterium.</title>
        <authorList>
            <person name="Tarcisio F."/>
            <person name="Conor M."/>
            <person name="Antonella G."/>
            <person name="Elisabetta G."/>
            <person name="Giulia F.S."/>
            <person name="Sara T."/>
            <person name="Anna F."/>
            <person name="Clotilde B."/>
            <person name="Roberto B."/>
            <person name="Veronica D.S."/>
            <person name="Fabio R."/>
            <person name="Monica P."/>
            <person name="Olivier J."/>
            <person name="Enrico T."/>
            <person name="Nicola S."/>
        </authorList>
    </citation>
    <scope>NUCLEOTIDE SEQUENCE [LARGE SCALE GENOMIC DNA]</scope>
    <source>
        <strain evidence="3 4">CCUG 50187</strain>
    </source>
</reference>
<protein>
    <recommendedName>
        <fullName evidence="5">Lipopolysaccharide biosynthesis protein</fullName>
    </recommendedName>
</protein>
<keyword evidence="2" id="KW-1133">Transmembrane helix</keyword>
<keyword evidence="4" id="KW-1185">Reference proteome</keyword>
<evidence type="ECO:0000313" key="3">
    <source>
        <dbReference type="EMBL" id="ORV22077.1"/>
    </source>
</evidence>
<accession>A0ABX3V1I2</accession>
<evidence type="ECO:0008006" key="5">
    <source>
        <dbReference type="Google" id="ProtNLM"/>
    </source>
</evidence>
<proteinExistence type="predicted"/>
<comment type="caution">
    <text evidence="3">The sequence shown here is derived from an EMBL/GenBank/DDBJ whole genome shotgun (WGS) entry which is preliminary data.</text>
</comment>
<name>A0ABX3V1I2_9MYCO</name>
<feature type="transmembrane region" description="Helical" evidence="2">
    <location>
        <begin position="181"/>
        <end position="199"/>
    </location>
</feature>
<keyword evidence="2" id="KW-0472">Membrane</keyword>
<evidence type="ECO:0000256" key="2">
    <source>
        <dbReference type="SAM" id="Phobius"/>
    </source>
</evidence>
<keyword evidence="2" id="KW-0812">Transmembrane</keyword>
<sequence length="240" mass="24296">MNVAQFLRSLGRRPIVLTLLAILAAIAGYIGFSSTSSVYQSTAVAVVIPPGSGSPDAGLNPLVNLNNDMAQLAAVVATAIQGDDGHRAAADAGGTGNFTVNTTYGDAALYAQLTSQLVVTADGPDADSARRAASAVIEYARTCLNKIQLDSAVPVVNNALLIPSVEPSEAVKMPTSGVRAAATYALGALLAGLMVLLLVDVARELAQRRPSGRKTSDSSATAASDDAAIGATAPDAHVQP</sequence>
<evidence type="ECO:0000256" key="1">
    <source>
        <dbReference type="SAM" id="MobiDB-lite"/>
    </source>
</evidence>
<evidence type="ECO:0000313" key="4">
    <source>
        <dbReference type="Proteomes" id="UP000193811"/>
    </source>
</evidence>